<dbReference type="PRINTS" id="PR00080">
    <property type="entry name" value="SDRFAMILY"/>
</dbReference>
<dbReference type="PRINTS" id="PR00081">
    <property type="entry name" value="GDHRDH"/>
</dbReference>
<organism evidence="3 4">
    <name type="scientific">Nostoc piscinale CENA21</name>
    <dbReference type="NCBI Taxonomy" id="224013"/>
    <lineage>
        <taxon>Bacteria</taxon>
        <taxon>Bacillati</taxon>
        <taxon>Cyanobacteriota</taxon>
        <taxon>Cyanophyceae</taxon>
        <taxon>Nostocales</taxon>
        <taxon>Nostocaceae</taxon>
        <taxon>Nostoc</taxon>
    </lineage>
</organism>
<reference evidence="3 4" key="2">
    <citation type="journal article" date="2016" name="Genome Announc.">
        <title>Draft Genome Sequence of the N2-Fixing Cyanobacterium Nostoc piscinale CENA21, Isolated from the Brazilian Amazon Floodplain.</title>
        <authorList>
            <person name="Leao T."/>
            <person name="Guimaraes P.I."/>
            <person name="de Melo A.G."/>
            <person name="Ramos R.T."/>
            <person name="Leao P.N."/>
            <person name="Silva A."/>
            <person name="Fiore M.F."/>
            <person name="Schneider M.P."/>
        </authorList>
    </citation>
    <scope>NUCLEOTIDE SEQUENCE [LARGE SCALE GENOMIC DNA]</scope>
    <source>
        <strain evidence="3 4">CENA21</strain>
    </source>
</reference>
<sequence>MELANKVALVTGGSSGIGRATAKLFAAEGAKVAIADIDTTGGLSLLEEIKNNGGEAIFHTCDVSDENQVQNWIASVVNQWQSIDILVANAGILAIGSLEKACNFDWDKVFGTNVKGYAFCAKYAIPHIRQRGGGAIVNVASIAALIAFPNFALYNTTKGAVVQLTRSLARDLATENIRVNCVCPGVINTLQIQQFADWQGVTKEEAINQLAATIPVQRLGEPQEVAQAILFLASDKASYITATSLVIDGGYTVQ</sequence>
<dbReference type="Pfam" id="PF13561">
    <property type="entry name" value="adh_short_C2"/>
    <property type="match status" value="1"/>
</dbReference>
<proteinExistence type="inferred from homology"/>
<dbReference type="NCBIfam" id="NF005559">
    <property type="entry name" value="PRK07231.1"/>
    <property type="match status" value="1"/>
</dbReference>
<dbReference type="InterPro" id="IPR036291">
    <property type="entry name" value="NAD(P)-bd_dom_sf"/>
</dbReference>
<dbReference type="AlphaFoldDB" id="A0A0M3V5J8"/>
<dbReference type="PANTHER" id="PTHR43477:SF1">
    <property type="entry name" value="DIHYDROANTICAPSIN 7-DEHYDROGENASE"/>
    <property type="match status" value="1"/>
</dbReference>
<keyword evidence="4" id="KW-1185">Reference proteome</keyword>
<name>A0A0M3V5J8_9NOSO</name>
<dbReference type="STRING" id="224013.ACX27_16250"/>
<dbReference type="GO" id="GO:0016491">
    <property type="term" value="F:oxidoreductase activity"/>
    <property type="evidence" value="ECO:0007669"/>
    <property type="project" value="UniProtKB-KW"/>
</dbReference>
<dbReference type="CDD" id="cd05233">
    <property type="entry name" value="SDR_c"/>
    <property type="match status" value="1"/>
</dbReference>
<dbReference type="FunFam" id="3.40.50.720:FF:000084">
    <property type="entry name" value="Short-chain dehydrogenase reductase"/>
    <property type="match status" value="1"/>
</dbReference>
<dbReference type="Proteomes" id="UP000062645">
    <property type="component" value="Chromosome"/>
</dbReference>
<evidence type="ECO:0000256" key="2">
    <source>
        <dbReference type="ARBA" id="ARBA00023002"/>
    </source>
</evidence>
<dbReference type="RefSeq" id="WP_062294386.1">
    <property type="nucleotide sequence ID" value="NZ_CP012036.1"/>
</dbReference>
<evidence type="ECO:0000313" key="4">
    <source>
        <dbReference type="Proteomes" id="UP000062645"/>
    </source>
</evidence>
<evidence type="ECO:0000256" key="1">
    <source>
        <dbReference type="ARBA" id="ARBA00006484"/>
    </source>
</evidence>
<dbReference type="PANTHER" id="PTHR43477">
    <property type="entry name" value="DIHYDROANTICAPSIN 7-DEHYDROGENASE"/>
    <property type="match status" value="1"/>
</dbReference>
<dbReference type="EMBL" id="CP012036">
    <property type="protein sequence ID" value="ALF54043.1"/>
    <property type="molecule type" value="Genomic_DNA"/>
</dbReference>
<protein>
    <submittedName>
        <fullName evidence="3">Short-chain dehydrogenase</fullName>
    </submittedName>
</protein>
<dbReference type="PROSITE" id="PS00061">
    <property type="entry name" value="ADH_SHORT"/>
    <property type="match status" value="1"/>
</dbReference>
<dbReference type="InterPro" id="IPR051122">
    <property type="entry name" value="SDR_DHRS6-like"/>
</dbReference>
<dbReference type="SUPFAM" id="SSF51735">
    <property type="entry name" value="NAD(P)-binding Rossmann-fold domains"/>
    <property type="match status" value="1"/>
</dbReference>
<comment type="similarity">
    <text evidence="1">Belongs to the short-chain dehydrogenases/reductases (SDR) family.</text>
</comment>
<reference evidence="4" key="1">
    <citation type="submission" date="2015-07" db="EMBL/GenBank/DDBJ databases">
        <title>Genome Of Nitrogen-Fixing Cyanobacterium Nostoc piscinale CENA21 From Solimoes/Amazon River Floodplain Sediments And Comparative Genomics To Uncover Biosynthetic Natural Products Potential.</title>
        <authorList>
            <person name="Leao T.F."/>
            <person name="Leao P.N."/>
            <person name="Guimaraes P.I."/>
            <person name="de Melo A.G.C."/>
            <person name="Ramos R.T.J."/>
            <person name="Silva A."/>
            <person name="Fiore M.F."/>
            <person name="Schneider M.P.C."/>
        </authorList>
    </citation>
    <scope>NUCLEOTIDE SEQUENCE [LARGE SCALE GENOMIC DNA]</scope>
    <source>
        <strain evidence="4">CENA21</strain>
    </source>
</reference>
<accession>A0A0M3V5J8</accession>
<dbReference type="PATRIC" id="fig|224013.5.peg.3882"/>
<keyword evidence="2" id="KW-0560">Oxidoreductase</keyword>
<dbReference type="OrthoDB" id="9803333at2"/>
<dbReference type="InterPro" id="IPR002347">
    <property type="entry name" value="SDR_fam"/>
</dbReference>
<dbReference type="KEGG" id="npz:ACX27_16250"/>
<dbReference type="InterPro" id="IPR020904">
    <property type="entry name" value="Sc_DH/Rdtase_CS"/>
</dbReference>
<evidence type="ECO:0000313" key="3">
    <source>
        <dbReference type="EMBL" id="ALF54043.1"/>
    </source>
</evidence>
<gene>
    <name evidence="3" type="ORF">ACX27_16250</name>
</gene>
<dbReference type="Gene3D" id="3.40.50.720">
    <property type="entry name" value="NAD(P)-binding Rossmann-like Domain"/>
    <property type="match status" value="1"/>
</dbReference>